<dbReference type="CDD" id="cd00200">
    <property type="entry name" value="WD40"/>
    <property type="match status" value="1"/>
</dbReference>
<dbReference type="InterPro" id="IPR001646">
    <property type="entry name" value="5peptide_repeat"/>
</dbReference>
<dbReference type="SUPFAM" id="SSF141571">
    <property type="entry name" value="Pentapeptide repeat-like"/>
    <property type="match status" value="1"/>
</dbReference>
<feature type="repeat" description="WD" evidence="3">
    <location>
        <begin position="335"/>
        <end position="376"/>
    </location>
</feature>
<dbReference type="Pfam" id="PF00805">
    <property type="entry name" value="Pentapeptide"/>
    <property type="match status" value="1"/>
</dbReference>
<feature type="chain" id="PRO_5004975694" evidence="4">
    <location>
        <begin position="26"/>
        <end position="480"/>
    </location>
</feature>
<feature type="repeat" description="WD" evidence="3">
    <location>
        <begin position="377"/>
        <end position="418"/>
    </location>
</feature>
<dbReference type="AlphaFoldDB" id="X6P4M6"/>
<dbReference type="SUPFAM" id="SSF50978">
    <property type="entry name" value="WD40 repeat-like"/>
    <property type="match status" value="1"/>
</dbReference>
<gene>
    <name evidence="5" type="ORF">RFI_03617</name>
</gene>
<evidence type="ECO:0000256" key="2">
    <source>
        <dbReference type="ARBA" id="ARBA00022737"/>
    </source>
</evidence>
<dbReference type="EMBL" id="ASPP01003357">
    <property type="protein sequence ID" value="ETO33485.1"/>
    <property type="molecule type" value="Genomic_DNA"/>
</dbReference>
<dbReference type="PANTHER" id="PTHR19879:SF9">
    <property type="entry name" value="TRANSCRIPTION INITIATION FACTOR TFIID SUBUNIT 5"/>
    <property type="match status" value="1"/>
</dbReference>
<comment type="caution">
    <text evidence="5">The sequence shown here is derived from an EMBL/GenBank/DDBJ whole genome shotgun (WGS) entry which is preliminary data.</text>
</comment>
<proteinExistence type="predicted"/>
<organism evidence="5 6">
    <name type="scientific">Reticulomyxa filosa</name>
    <dbReference type="NCBI Taxonomy" id="46433"/>
    <lineage>
        <taxon>Eukaryota</taxon>
        <taxon>Sar</taxon>
        <taxon>Rhizaria</taxon>
        <taxon>Retaria</taxon>
        <taxon>Foraminifera</taxon>
        <taxon>Monothalamids</taxon>
        <taxon>Reticulomyxidae</taxon>
        <taxon>Reticulomyxa</taxon>
    </lineage>
</organism>
<evidence type="ECO:0000256" key="3">
    <source>
        <dbReference type="PROSITE-ProRule" id="PRU00221"/>
    </source>
</evidence>
<name>X6P4M6_RETFI</name>
<reference evidence="5 6" key="1">
    <citation type="journal article" date="2013" name="Curr. Biol.">
        <title>The Genome of the Foraminiferan Reticulomyxa filosa.</title>
        <authorList>
            <person name="Glockner G."/>
            <person name="Hulsmann N."/>
            <person name="Schleicher M."/>
            <person name="Noegel A.A."/>
            <person name="Eichinger L."/>
            <person name="Gallinger C."/>
            <person name="Pawlowski J."/>
            <person name="Sierra R."/>
            <person name="Euteneuer U."/>
            <person name="Pillet L."/>
            <person name="Moustafa A."/>
            <person name="Platzer M."/>
            <person name="Groth M."/>
            <person name="Szafranski K."/>
            <person name="Schliwa M."/>
        </authorList>
    </citation>
    <scope>NUCLEOTIDE SEQUENCE [LARGE SCALE GENOMIC DNA]</scope>
</reference>
<dbReference type="Pfam" id="PF00400">
    <property type="entry name" value="WD40"/>
    <property type="match status" value="3"/>
</dbReference>
<dbReference type="SMART" id="SM00320">
    <property type="entry name" value="WD40"/>
    <property type="match status" value="3"/>
</dbReference>
<evidence type="ECO:0000256" key="4">
    <source>
        <dbReference type="SAM" id="SignalP"/>
    </source>
</evidence>
<accession>X6P4M6</accession>
<keyword evidence="1 3" id="KW-0853">WD repeat</keyword>
<evidence type="ECO:0000313" key="6">
    <source>
        <dbReference type="Proteomes" id="UP000023152"/>
    </source>
</evidence>
<dbReference type="InterPro" id="IPR001680">
    <property type="entry name" value="WD40_rpt"/>
</dbReference>
<dbReference type="Gene3D" id="2.160.20.80">
    <property type="entry name" value="E3 ubiquitin-protein ligase SopA"/>
    <property type="match status" value="1"/>
</dbReference>
<dbReference type="PROSITE" id="PS50082">
    <property type="entry name" value="WD_REPEATS_2"/>
    <property type="match status" value="3"/>
</dbReference>
<dbReference type="InterPro" id="IPR020472">
    <property type="entry name" value="WD40_PAC1"/>
</dbReference>
<dbReference type="InterPro" id="IPR015943">
    <property type="entry name" value="WD40/YVTN_repeat-like_dom_sf"/>
</dbReference>
<feature type="repeat" description="WD" evidence="3">
    <location>
        <begin position="419"/>
        <end position="460"/>
    </location>
</feature>
<dbReference type="PROSITE" id="PS00678">
    <property type="entry name" value="WD_REPEATS_1"/>
    <property type="match status" value="2"/>
</dbReference>
<evidence type="ECO:0000313" key="5">
    <source>
        <dbReference type="EMBL" id="ETO33485.1"/>
    </source>
</evidence>
<dbReference type="PANTHER" id="PTHR19879">
    <property type="entry name" value="TRANSCRIPTION INITIATION FACTOR TFIID"/>
    <property type="match status" value="1"/>
</dbReference>
<dbReference type="OrthoDB" id="2438020at2759"/>
<keyword evidence="4" id="KW-0732">Signal</keyword>
<dbReference type="InterPro" id="IPR019775">
    <property type="entry name" value="WD40_repeat_CS"/>
</dbReference>
<dbReference type="PRINTS" id="PR00320">
    <property type="entry name" value="GPROTEINBRPT"/>
</dbReference>
<dbReference type="PROSITE" id="PS50294">
    <property type="entry name" value="WD_REPEATS_REGION"/>
    <property type="match status" value="3"/>
</dbReference>
<dbReference type="Proteomes" id="UP000023152">
    <property type="component" value="Unassembled WGS sequence"/>
</dbReference>
<feature type="non-terminal residue" evidence="5">
    <location>
        <position position="480"/>
    </location>
</feature>
<dbReference type="InterPro" id="IPR036322">
    <property type="entry name" value="WD40_repeat_dom_sf"/>
</dbReference>
<evidence type="ECO:0000256" key="1">
    <source>
        <dbReference type="ARBA" id="ARBA00022574"/>
    </source>
</evidence>
<keyword evidence="6" id="KW-1185">Reference proteome</keyword>
<feature type="signal peptide" evidence="4">
    <location>
        <begin position="1"/>
        <end position="25"/>
    </location>
</feature>
<protein>
    <submittedName>
        <fullName evidence="5">Uncharacterized protein</fullName>
    </submittedName>
</protein>
<sequence>MIEEPFLLQLILTVLPSLVTQYGAGSKISKAQVYEVFNDQWIDIHSQNIISKLAELRIQMNINKIKSTLKQYCLNLGFDMFHQGNQVAVEPESQYESNDDSKIWSKLDPEMENDNKSNMDEKIEIKTNNNVSVTKTQDVWEKYFHGDSVAKYVLRRVGDNKYQFLHKSCQEYYAAQKVVIDILSWKPNAVTVDNQQFQQQFETHVHQLSINRKLLNEELGIIQFIAERIHDNNPIFVNLKSRLFRIIESSKNNEDVSIAAANAITILNSANVDMDYQNWKNIKIPYAILDRAFLEGTNFSNANLDHAHFHQACLTKANFTNTSMNDIYFGEYAYLEGHSDEVKGIQFSPDGTKILSYSNDKTIRIWDVSSRKQLHVLEGHSDEIKAAEFSHDGFKIVSCSQDETVRIWNVLSGQQIQLLKGHFSAVNSVEFSSDDSKIASCSDDITIRIWDVSSGKQLRLLSGHSDYVVSAKFSPDDSKI</sequence>
<keyword evidence="2" id="KW-0677">Repeat</keyword>
<dbReference type="Gene3D" id="2.130.10.10">
    <property type="entry name" value="YVTN repeat-like/Quinoprotein amine dehydrogenase"/>
    <property type="match status" value="2"/>
</dbReference>